<dbReference type="Proteomes" id="UP001193389">
    <property type="component" value="Chromosome"/>
</dbReference>
<name>A0A5K7S3M7_9BACT</name>
<feature type="domain" description="Helix-turn-helix" evidence="1">
    <location>
        <begin position="41"/>
        <end position="89"/>
    </location>
</feature>
<dbReference type="Pfam" id="PF12728">
    <property type="entry name" value="HTH_17"/>
    <property type="match status" value="1"/>
</dbReference>
<evidence type="ECO:0000313" key="3">
    <source>
        <dbReference type="Proteomes" id="UP001193389"/>
    </source>
</evidence>
<dbReference type="InterPro" id="IPR009061">
    <property type="entry name" value="DNA-bd_dom_put_sf"/>
</dbReference>
<accession>A0A5K7S3M7</accession>
<dbReference type="PANTHER" id="PTHR34585">
    <property type="match status" value="1"/>
</dbReference>
<gene>
    <name evidence="2" type="ORF">AQPE_0279</name>
</gene>
<keyword evidence="3" id="KW-1185">Reference proteome</keyword>
<sequence length="100" mass="12279">MFIDKNLFEAWMERIMDRFDMMESRINQKEKPRHKLNGELLMDNQDLCFMLKVSKRTLQRYRSSGKLPFKRIEQKTYYLESDVHLFIRNHFEGDVTKSKK</sequence>
<dbReference type="KEGG" id="anf:AQPE_0279"/>
<reference evidence="2" key="1">
    <citation type="journal article" date="2020" name="Int. J. Syst. Evol. Microbiol.">
        <title>Aquipluma nitroreducens gen. nov. sp. nov., a novel facultatively anaerobic bacterium isolated from a freshwater lake.</title>
        <authorList>
            <person name="Watanabe M."/>
            <person name="Kojima H."/>
            <person name="Fukui M."/>
        </authorList>
    </citation>
    <scope>NUCLEOTIDE SEQUENCE</scope>
    <source>
        <strain evidence="2">MeG22</strain>
    </source>
</reference>
<dbReference type="PANTHER" id="PTHR34585:SF22">
    <property type="entry name" value="HELIX-TURN-HELIX DOMAIN-CONTAINING PROTEIN"/>
    <property type="match status" value="1"/>
</dbReference>
<dbReference type="AlphaFoldDB" id="A0A5K7S3M7"/>
<evidence type="ECO:0000313" key="2">
    <source>
        <dbReference type="EMBL" id="BBE16142.1"/>
    </source>
</evidence>
<dbReference type="InterPro" id="IPR041657">
    <property type="entry name" value="HTH_17"/>
</dbReference>
<dbReference type="EMBL" id="AP018694">
    <property type="protein sequence ID" value="BBE16142.1"/>
    <property type="molecule type" value="Genomic_DNA"/>
</dbReference>
<organism evidence="2 3">
    <name type="scientific">Aquipluma nitroreducens</name>
    <dbReference type="NCBI Taxonomy" id="2010828"/>
    <lineage>
        <taxon>Bacteria</taxon>
        <taxon>Pseudomonadati</taxon>
        <taxon>Bacteroidota</taxon>
        <taxon>Bacteroidia</taxon>
        <taxon>Marinilabiliales</taxon>
        <taxon>Prolixibacteraceae</taxon>
        <taxon>Aquipluma</taxon>
    </lineage>
</organism>
<dbReference type="RefSeq" id="WP_318349241.1">
    <property type="nucleotide sequence ID" value="NZ_AP018694.1"/>
</dbReference>
<protein>
    <recommendedName>
        <fullName evidence="1">Helix-turn-helix domain-containing protein</fullName>
    </recommendedName>
</protein>
<evidence type="ECO:0000259" key="1">
    <source>
        <dbReference type="Pfam" id="PF12728"/>
    </source>
</evidence>
<proteinExistence type="predicted"/>
<dbReference type="SUPFAM" id="SSF46955">
    <property type="entry name" value="Putative DNA-binding domain"/>
    <property type="match status" value="1"/>
</dbReference>